<dbReference type="InterPro" id="IPR020578">
    <property type="entry name" value="Aminotrans_V_PyrdxlP_BS"/>
</dbReference>
<comment type="cofactor">
    <cofactor evidence="1 7">
        <name>pyridoxal 5'-phosphate</name>
        <dbReference type="ChEBI" id="CHEBI:597326"/>
    </cofactor>
</comment>
<keyword evidence="5" id="KW-0663">Pyridoxal phosphate</keyword>
<dbReference type="InterPro" id="IPR016454">
    <property type="entry name" value="Cysteine_dSase"/>
</dbReference>
<comment type="catalytic activity">
    <reaction evidence="6">
        <text>(sulfur carrier)-H + L-cysteine = (sulfur carrier)-SH + L-alanine</text>
        <dbReference type="Rhea" id="RHEA:43892"/>
        <dbReference type="Rhea" id="RHEA-COMP:14737"/>
        <dbReference type="Rhea" id="RHEA-COMP:14739"/>
        <dbReference type="ChEBI" id="CHEBI:29917"/>
        <dbReference type="ChEBI" id="CHEBI:35235"/>
        <dbReference type="ChEBI" id="CHEBI:57972"/>
        <dbReference type="ChEBI" id="CHEBI:64428"/>
        <dbReference type="EC" id="2.8.1.7"/>
    </reaction>
</comment>
<dbReference type="InterPro" id="IPR015424">
    <property type="entry name" value="PyrdxlP-dep_Trfase"/>
</dbReference>
<evidence type="ECO:0000256" key="5">
    <source>
        <dbReference type="ARBA" id="ARBA00022898"/>
    </source>
</evidence>
<dbReference type="InterPro" id="IPR015421">
    <property type="entry name" value="PyrdxlP-dep_Trfase_major"/>
</dbReference>
<dbReference type="InterPro" id="IPR010969">
    <property type="entry name" value="Cys_dSase-rel_unknwn_funct"/>
</dbReference>
<gene>
    <name evidence="9" type="ORF">J2Z42_000801</name>
</gene>
<reference evidence="9 10" key="1">
    <citation type="submission" date="2021-03" db="EMBL/GenBank/DDBJ databases">
        <title>Genomic Encyclopedia of Type Strains, Phase IV (KMG-IV): sequencing the most valuable type-strain genomes for metagenomic binning, comparative biology and taxonomic classification.</title>
        <authorList>
            <person name="Goeker M."/>
        </authorList>
    </citation>
    <scope>NUCLEOTIDE SEQUENCE [LARGE SCALE GENOMIC DNA]</scope>
    <source>
        <strain evidence="9 10">DSM 28783</strain>
    </source>
</reference>
<dbReference type="InterPro" id="IPR000192">
    <property type="entry name" value="Aminotrans_V_dom"/>
</dbReference>
<keyword evidence="10" id="KW-1185">Reference proteome</keyword>
<dbReference type="InterPro" id="IPR015422">
    <property type="entry name" value="PyrdxlP-dep_Trfase_small"/>
</dbReference>
<evidence type="ECO:0000256" key="6">
    <source>
        <dbReference type="ARBA" id="ARBA00050776"/>
    </source>
</evidence>
<evidence type="ECO:0000313" key="10">
    <source>
        <dbReference type="Proteomes" id="UP001519307"/>
    </source>
</evidence>
<dbReference type="InterPro" id="IPR010970">
    <property type="entry name" value="Cys_dSase_SufS"/>
</dbReference>
<evidence type="ECO:0000313" key="9">
    <source>
        <dbReference type="EMBL" id="MBP2032136.1"/>
    </source>
</evidence>
<evidence type="ECO:0000256" key="3">
    <source>
        <dbReference type="ARBA" id="ARBA00012239"/>
    </source>
</evidence>
<evidence type="ECO:0000256" key="1">
    <source>
        <dbReference type="ARBA" id="ARBA00001933"/>
    </source>
</evidence>
<name>A0ABS4KRT9_9CLOT</name>
<dbReference type="RefSeq" id="WP_209701069.1">
    <property type="nucleotide sequence ID" value="NZ_JAGGLM010000003.1"/>
</dbReference>
<comment type="similarity">
    <text evidence="2">Belongs to the class-V pyridoxal-phosphate-dependent aminotransferase family. Csd subfamily.</text>
</comment>
<dbReference type="Gene3D" id="3.40.640.10">
    <property type="entry name" value="Type I PLP-dependent aspartate aminotransferase-like (Major domain)"/>
    <property type="match status" value="1"/>
</dbReference>
<dbReference type="EMBL" id="JAGGLM010000003">
    <property type="protein sequence ID" value="MBP2032136.1"/>
    <property type="molecule type" value="Genomic_DNA"/>
</dbReference>
<keyword evidence="4" id="KW-0808">Transferase</keyword>
<sequence length="382" mass="41684">MGIYLDNAATSYPKPAEVIDKMTYFMKNIGATCGRGAYRSEIESDKLVYNCRKNICNLFNFNKPSNVVFTYNITEALNLAINGILEKGDHVITSSIEHNSVIRPLKILQRDKEIQISEVPCDKNGITKASDVEHLIRSNTKLIIFTHASNVLGTIQPIKEVGALARKNNIIFLVDSAQTAGGYPIDVKNDNIDLLAFTGHKGLLGPTGTGGLLINCDKNINPLKAGGTGVDSKYPYQPDYLPNKFEAGTLNVVGLVGLSEGINFINNIGVNSIREKENILIDYALKKLGQIPGIKIYGPKVSSKIVGVISFNIEGIPCDEIGFELSKKYDIMVRVGFHCAPTAHKIMGTYNTGCVRIGLGYFNKKSDIDALVDALVQLKINS</sequence>
<dbReference type="PANTHER" id="PTHR43586:SF4">
    <property type="entry name" value="ISOPENICILLIN N EPIMERASE"/>
    <property type="match status" value="1"/>
</dbReference>
<feature type="domain" description="Aminotransferase class V" evidence="8">
    <location>
        <begin position="3"/>
        <end position="371"/>
    </location>
</feature>
<protein>
    <recommendedName>
        <fullName evidence="3">cysteine desulfurase</fullName>
        <ecNumber evidence="3">2.8.1.7</ecNumber>
    </recommendedName>
</protein>
<accession>A0ABS4KRT9</accession>
<dbReference type="EC" id="2.8.1.7" evidence="3"/>
<evidence type="ECO:0000256" key="7">
    <source>
        <dbReference type="RuleBase" id="RU004504"/>
    </source>
</evidence>
<dbReference type="PROSITE" id="PS00595">
    <property type="entry name" value="AA_TRANSFER_CLASS_5"/>
    <property type="match status" value="1"/>
</dbReference>
<proteinExistence type="inferred from homology"/>
<comment type="caution">
    <text evidence="9">The sequence shown here is derived from an EMBL/GenBank/DDBJ whole genome shotgun (WGS) entry which is preliminary data.</text>
</comment>
<dbReference type="Gene3D" id="3.90.1150.10">
    <property type="entry name" value="Aspartate Aminotransferase, domain 1"/>
    <property type="match status" value="1"/>
</dbReference>
<dbReference type="SUPFAM" id="SSF53383">
    <property type="entry name" value="PLP-dependent transferases"/>
    <property type="match status" value="1"/>
</dbReference>
<dbReference type="PANTHER" id="PTHR43586">
    <property type="entry name" value="CYSTEINE DESULFURASE"/>
    <property type="match status" value="1"/>
</dbReference>
<evidence type="ECO:0000256" key="4">
    <source>
        <dbReference type="ARBA" id="ARBA00022679"/>
    </source>
</evidence>
<dbReference type="CDD" id="cd06453">
    <property type="entry name" value="SufS_like"/>
    <property type="match status" value="1"/>
</dbReference>
<dbReference type="NCBIfam" id="TIGR01977">
    <property type="entry name" value="am_tr_V_EF2568"/>
    <property type="match status" value="1"/>
</dbReference>
<evidence type="ECO:0000259" key="8">
    <source>
        <dbReference type="Pfam" id="PF00266"/>
    </source>
</evidence>
<dbReference type="PIRSF" id="PIRSF005572">
    <property type="entry name" value="NifS"/>
    <property type="match status" value="1"/>
</dbReference>
<organism evidence="9 10">
    <name type="scientific">Clostridium algifaecis</name>
    <dbReference type="NCBI Taxonomy" id="1472040"/>
    <lineage>
        <taxon>Bacteria</taxon>
        <taxon>Bacillati</taxon>
        <taxon>Bacillota</taxon>
        <taxon>Clostridia</taxon>
        <taxon>Eubacteriales</taxon>
        <taxon>Clostridiaceae</taxon>
        <taxon>Clostridium</taxon>
    </lineage>
</organism>
<evidence type="ECO:0000256" key="2">
    <source>
        <dbReference type="ARBA" id="ARBA00010447"/>
    </source>
</evidence>
<dbReference type="Proteomes" id="UP001519307">
    <property type="component" value="Unassembled WGS sequence"/>
</dbReference>
<dbReference type="Pfam" id="PF00266">
    <property type="entry name" value="Aminotran_5"/>
    <property type="match status" value="1"/>
</dbReference>